<dbReference type="PATRIC" id="fig|1447256.3.peg.1366"/>
<reference evidence="7 8" key="1">
    <citation type="submission" date="2014-01" db="EMBL/GenBank/DDBJ databases">
        <title>Development of a Comparative Genomic Fingerprinting Assay for High Resolution Genotyping of Arcobacter butzleri.</title>
        <authorList>
            <person name="Webb A.L."/>
            <person name="Inglis G.D."/>
            <person name="Kruczkiewicz P."/>
            <person name="Selinger L.B."/>
            <person name="Taboada E.N."/>
        </authorList>
    </citation>
    <scope>NUCLEOTIDE SEQUENCE [LARGE SCALE GENOMIC DNA]</scope>
    <source>
        <strain evidence="7 8">L348</strain>
    </source>
</reference>
<sequence length="122" mass="13346">MVKLLIVDDSTMLRDMLNYALNEGGYTNVTEAVDGVDGLAKAKATNFDLIITDVNMPNMDGLTLIGELRKLSQYSKTPILVLTTERSDEMKAKGKMAGATGWIVKPFVPDQLLKAVNIVLSR</sequence>
<feature type="modified residue" description="4-aspartylphosphate" evidence="5">
    <location>
        <position position="53"/>
    </location>
</feature>
<dbReference type="GeneID" id="24305018"/>
<comment type="cofactor">
    <cofactor evidence="1">
        <name>Mg(2+)</name>
        <dbReference type="ChEBI" id="CHEBI:18420"/>
    </cofactor>
</comment>
<evidence type="ECO:0000256" key="3">
    <source>
        <dbReference type="ARBA" id="ARBA00022553"/>
    </source>
</evidence>
<dbReference type="GO" id="GO:0000160">
    <property type="term" value="P:phosphorelay signal transduction system"/>
    <property type="evidence" value="ECO:0007669"/>
    <property type="project" value="InterPro"/>
</dbReference>
<evidence type="ECO:0000256" key="4">
    <source>
        <dbReference type="ARBA" id="ARBA00022779"/>
    </source>
</evidence>
<evidence type="ECO:0000256" key="2">
    <source>
        <dbReference type="ARBA" id="ARBA00022500"/>
    </source>
</evidence>
<dbReference type="Pfam" id="PF00072">
    <property type="entry name" value="Response_reg"/>
    <property type="match status" value="1"/>
</dbReference>
<dbReference type="RefSeq" id="WP_004509378.1">
    <property type="nucleotide sequence ID" value="NZ_JAIQ01000101.1"/>
</dbReference>
<evidence type="ECO:0000313" key="7">
    <source>
        <dbReference type="EMBL" id="KLD99337.1"/>
    </source>
</evidence>
<dbReference type="Gene3D" id="3.40.50.2300">
    <property type="match status" value="1"/>
</dbReference>
<evidence type="ECO:0000256" key="5">
    <source>
        <dbReference type="PROSITE-ProRule" id="PRU00169"/>
    </source>
</evidence>
<organism evidence="7 8">
    <name type="scientific">Aliarcobacter butzleri L348</name>
    <dbReference type="NCBI Taxonomy" id="1447256"/>
    <lineage>
        <taxon>Bacteria</taxon>
        <taxon>Pseudomonadati</taxon>
        <taxon>Campylobacterota</taxon>
        <taxon>Epsilonproteobacteria</taxon>
        <taxon>Campylobacterales</taxon>
        <taxon>Arcobacteraceae</taxon>
        <taxon>Aliarcobacter</taxon>
    </lineage>
</organism>
<feature type="domain" description="Response regulatory" evidence="6">
    <location>
        <begin position="3"/>
        <end position="120"/>
    </location>
</feature>
<dbReference type="AlphaFoldDB" id="A0A0G9K555"/>
<gene>
    <name evidence="7" type="ORF">AA20_06995</name>
</gene>
<dbReference type="PROSITE" id="PS50110">
    <property type="entry name" value="RESPONSE_REGULATORY"/>
    <property type="match status" value="1"/>
</dbReference>
<dbReference type="SUPFAM" id="SSF52172">
    <property type="entry name" value="CheY-like"/>
    <property type="match status" value="1"/>
</dbReference>
<dbReference type="CDD" id="cd17562">
    <property type="entry name" value="REC_CheY4-like"/>
    <property type="match status" value="1"/>
</dbReference>
<dbReference type="SMART" id="SM00448">
    <property type="entry name" value="REC"/>
    <property type="match status" value="1"/>
</dbReference>
<proteinExistence type="predicted"/>
<keyword evidence="3 5" id="KW-0597">Phosphoprotein</keyword>
<evidence type="ECO:0000313" key="8">
    <source>
        <dbReference type="Proteomes" id="UP000035514"/>
    </source>
</evidence>
<evidence type="ECO:0000256" key="1">
    <source>
        <dbReference type="ARBA" id="ARBA00001946"/>
    </source>
</evidence>
<protein>
    <submittedName>
        <fullName evidence="7">Fis family transcriptional regulator</fullName>
    </submittedName>
</protein>
<comment type="caution">
    <text evidence="7">The sequence shown here is derived from an EMBL/GenBank/DDBJ whole genome shotgun (WGS) entry which is preliminary data.</text>
</comment>
<dbReference type="InterPro" id="IPR050595">
    <property type="entry name" value="Bact_response_regulator"/>
</dbReference>
<evidence type="ECO:0000259" key="6">
    <source>
        <dbReference type="PROSITE" id="PS50110"/>
    </source>
</evidence>
<dbReference type="Proteomes" id="UP000035514">
    <property type="component" value="Unassembled WGS sequence"/>
</dbReference>
<dbReference type="PANTHER" id="PTHR44591:SF25">
    <property type="entry name" value="CHEMOTAXIS TWO-COMPONENT RESPONSE REGULATOR"/>
    <property type="match status" value="1"/>
</dbReference>
<dbReference type="PANTHER" id="PTHR44591">
    <property type="entry name" value="STRESS RESPONSE REGULATOR PROTEIN 1"/>
    <property type="match status" value="1"/>
</dbReference>
<dbReference type="GO" id="GO:0097588">
    <property type="term" value="P:archaeal or bacterial-type flagellum-dependent cell motility"/>
    <property type="evidence" value="ECO:0007669"/>
    <property type="project" value="UniProtKB-KW"/>
</dbReference>
<accession>A0A0G9K555</accession>
<dbReference type="GO" id="GO:0006935">
    <property type="term" value="P:chemotaxis"/>
    <property type="evidence" value="ECO:0007669"/>
    <property type="project" value="UniProtKB-KW"/>
</dbReference>
<keyword evidence="2" id="KW-0145">Chemotaxis</keyword>
<dbReference type="InterPro" id="IPR001789">
    <property type="entry name" value="Sig_transdc_resp-reg_receiver"/>
</dbReference>
<dbReference type="EMBL" id="JAIQ01000101">
    <property type="protein sequence ID" value="KLD99337.1"/>
    <property type="molecule type" value="Genomic_DNA"/>
</dbReference>
<dbReference type="InterPro" id="IPR011006">
    <property type="entry name" value="CheY-like_superfamily"/>
</dbReference>
<name>A0A0G9K555_9BACT</name>
<keyword evidence="4" id="KW-0283">Flagellar rotation</keyword>